<comment type="caution">
    <text evidence="1">The sequence shown here is derived from an EMBL/GenBank/DDBJ whole genome shotgun (WGS) entry which is preliminary data.</text>
</comment>
<organism evidence="1 2">
    <name type="scientific">Pistacia integerrima</name>
    <dbReference type="NCBI Taxonomy" id="434235"/>
    <lineage>
        <taxon>Eukaryota</taxon>
        <taxon>Viridiplantae</taxon>
        <taxon>Streptophyta</taxon>
        <taxon>Embryophyta</taxon>
        <taxon>Tracheophyta</taxon>
        <taxon>Spermatophyta</taxon>
        <taxon>Magnoliopsida</taxon>
        <taxon>eudicotyledons</taxon>
        <taxon>Gunneridae</taxon>
        <taxon>Pentapetalae</taxon>
        <taxon>rosids</taxon>
        <taxon>malvids</taxon>
        <taxon>Sapindales</taxon>
        <taxon>Anacardiaceae</taxon>
        <taxon>Pistacia</taxon>
    </lineage>
</organism>
<evidence type="ECO:0000313" key="1">
    <source>
        <dbReference type="EMBL" id="KAJ0040268.1"/>
    </source>
</evidence>
<accession>A0ACC0YP72</accession>
<keyword evidence="2" id="KW-1185">Reference proteome</keyword>
<evidence type="ECO:0000313" key="2">
    <source>
        <dbReference type="Proteomes" id="UP001163603"/>
    </source>
</evidence>
<sequence length="95" mass="11066">MDPKLPEIFSSSVQDTKADNGSNFKLDHFLQENNYQSCKERKKTVEALELETRRLFLKWQKLYTALFRMLKRKLVAALYQVTCCKTSKKTAMGAL</sequence>
<proteinExistence type="predicted"/>
<gene>
    <name evidence="1" type="ORF">Pint_27013</name>
</gene>
<dbReference type="Proteomes" id="UP001163603">
    <property type="component" value="Chromosome 5"/>
</dbReference>
<reference evidence="2" key="1">
    <citation type="journal article" date="2023" name="G3 (Bethesda)">
        <title>Genome assembly and association tests identify interacting loci associated with vigor, precocity, and sex in interspecific pistachio rootstocks.</title>
        <authorList>
            <person name="Palmer W."/>
            <person name="Jacygrad E."/>
            <person name="Sagayaradj S."/>
            <person name="Cavanaugh K."/>
            <person name="Han R."/>
            <person name="Bertier L."/>
            <person name="Beede B."/>
            <person name="Kafkas S."/>
            <person name="Golino D."/>
            <person name="Preece J."/>
            <person name="Michelmore R."/>
        </authorList>
    </citation>
    <scope>NUCLEOTIDE SEQUENCE [LARGE SCALE GENOMIC DNA]</scope>
</reference>
<dbReference type="EMBL" id="CM047740">
    <property type="protein sequence ID" value="KAJ0040268.1"/>
    <property type="molecule type" value="Genomic_DNA"/>
</dbReference>
<protein>
    <submittedName>
        <fullName evidence="1">Uncharacterized protein</fullName>
    </submittedName>
</protein>
<name>A0ACC0YP72_9ROSI</name>